<dbReference type="InterPro" id="IPR043129">
    <property type="entry name" value="ATPase_NBD"/>
</dbReference>
<comment type="subcellular location">
    <subcellularLocation>
        <location evidence="8">Cytoplasm</location>
    </subcellularLocation>
</comment>
<gene>
    <name evidence="8" type="primary">tsaD</name>
    <name evidence="10" type="ORF">A3J30_03140</name>
</gene>
<dbReference type="EC" id="2.3.1.234" evidence="8"/>
<evidence type="ECO:0000256" key="3">
    <source>
        <dbReference type="ARBA" id="ARBA00022694"/>
    </source>
</evidence>
<evidence type="ECO:0000256" key="8">
    <source>
        <dbReference type="HAMAP-Rule" id="MF_01445"/>
    </source>
</evidence>
<dbReference type="InterPro" id="IPR017861">
    <property type="entry name" value="KAE1/TsaD"/>
</dbReference>
<dbReference type="Pfam" id="PF00814">
    <property type="entry name" value="TsaD"/>
    <property type="match status" value="1"/>
</dbReference>
<dbReference type="HAMAP" id="MF_01445">
    <property type="entry name" value="TsaD"/>
    <property type="match status" value="1"/>
</dbReference>
<feature type="domain" description="Gcp-like" evidence="9">
    <location>
        <begin position="37"/>
        <end position="329"/>
    </location>
</feature>
<sequence>MKMLGIETSCDDTGIAVLEVTESLPRGKAGKTLQFRILANVVSSQIKIHQEYGGVYPMLAKREHEKNLPIVLKKIPQENIDAIAVTYGPGLSPCLWAGLNFAKNLANKWSVPLIPVDHIEAHFLVGLLQQTDKNDQFLGIEDRVFPAVALIVSGGHTQLILARDIDKYQIVGETRDDAAGECFDKTARILGLGYPGGPAIAAAAAQIQNSKIKIALPRPMLHTKDYDFSFSGLKTAVLYDYQARPEKERESEEYIQGMACEIQQAIIDVLVHKTMHAAKEFKAKSIVVGGGVAANESLRIRLKHTTDATSIKLLAPPPDLATDNGLMIALAGYFKYKQGAHPKNPDSIEADPNLRIA</sequence>
<keyword evidence="2 8" id="KW-0808">Transferase</keyword>
<keyword evidence="4 8" id="KW-0479">Metal-binding</keyword>
<dbReference type="PANTHER" id="PTHR11735">
    <property type="entry name" value="TRNA N6-ADENOSINE THREONYLCARBAMOYLTRANSFERASE"/>
    <property type="match status" value="1"/>
</dbReference>
<dbReference type="GO" id="GO:0005737">
    <property type="term" value="C:cytoplasm"/>
    <property type="evidence" value="ECO:0007669"/>
    <property type="project" value="UniProtKB-SubCell"/>
</dbReference>
<comment type="caution">
    <text evidence="8">Lacks conserved residue(s) required for the propagation of feature annotation.</text>
</comment>
<evidence type="ECO:0000256" key="7">
    <source>
        <dbReference type="ARBA" id="ARBA00048117"/>
    </source>
</evidence>
<name>A0A1G2RT80_9BACT</name>
<evidence type="ECO:0000256" key="5">
    <source>
        <dbReference type="ARBA" id="ARBA00023004"/>
    </source>
</evidence>
<feature type="binding site" evidence="8">
    <location>
        <position position="197"/>
    </location>
    <ligand>
        <name>substrate</name>
    </ligand>
</feature>
<proteinExistence type="inferred from homology"/>
<dbReference type="NCBIfam" id="TIGR03723">
    <property type="entry name" value="T6A_TsaD_YgjD"/>
    <property type="match status" value="1"/>
</dbReference>
<evidence type="ECO:0000259" key="9">
    <source>
        <dbReference type="Pfam" id="PF00814"/>
    </source>
</evidence>
<protein>
    <recommendedName>
        <fullName evidence="8">tRNA N6-adenosine threonylcarbamoyltransferase</fullName>
        <ecNumber evidence="8">2.3.1.234</ecNumber>
    </recommendedName>
    <alternativeName>
        <fullName evidence="8">N6-L-threonylcarbamoyladenine synthase</fullName>
        <shortName evidence="8">t(6)A synthase</shortName>
    </alternativeName>
    <alternativeName>
        <fullName evidence="8">t(6)A37 threonylcarbamoyladenosine biosynthesis protein TsaD</fullName>
    </alternativeName>
    <alternativeName>
        <fullName evidence="8">tRNA threonylcarbamoyladenosine biosynthesis protein TsaD</fullName>
    </alternativeName>
</protein>
<dbReference type="InterPro" id="IPR022450">
    <property type="entry name" value="TsaD"/>
</dbReference>
<feature type="binding site" evidence="8">
    <location>
        <position position="184"/>
    </location>
    <ligand>
        <name>substrate</name>
    </ligand>
</feature>
<keyword evidence="6 8" id="KW-0012">Acyltransferase</keyword>
<keyword evidence="5 8" id="KW-0408">Iron</keyword>
<feature type="binding site" evidence="8">
    <location>
        <position position="323"/>
    </location>
    <ligand>
        <name>Fe cation</name>
        <dbReference type="ChEBI" id="CHEBI:24875"/>
    </ligand>
</feature>
<dbReference type="SUPFAM" id="SSF53067">
    <property type="entry name" value="Actin-like ATPase domain"/>
    <property type="match status" value="2"/>
</dbReference>
<evidence type="ECO:0000256" key="6">
    <source>
        <dbReference type="ARBA" id="ARBA00023315"/>
    </source>
</evidence>
<keyword evidence="1 8" id="KW-0963">Cytoplasm</keyword>
<feature type="binding site" evidence="8">
    <location>
        <position position="122"/>
    </location>
    <ligand>
        <name>Fe cation</name>
        <dbReference type="ChEBI" id="CHEBI:24875"/>
    </ligand>
</feature>
<accession>A0A1G2RT80</accession>
<comment type="cofactor">
    <cofactor evidence="8">
        <name>Fe(2+)</name>
        <dbReference type="ChEBI" id="CHEBI:29033"/>
    </cofactor>
    <text evidence="8">Binds 1 Fe(2+) ion per subunit.</text>
</comment>
<dbReference type="NCBIfam" id="TIGR00329">
    <property type="entry name" value="gcp_kae1"/>
    <property type="match status" value="1"/>
</dbReference>
<feature type="binding site" evidence="8">
    <location>
        <position position="295"/>
    </location>
    <ligand>
        <name>substrate</name>
    </ligand>
</feature>
<evidence type="ECO:0000256" key="1">
    <source>
        <dbReference type="ARBA" id="ARBA00022490"/>
    </source>
</evidence>
<dbReference type="GO" id="GO:0002949">
    <property type="term" value="P:tRNA threonylcarbamoyladenosine modification"/>
    <property type="evidence" value="ECO:0007669"/>
    <property type="project" value="UniProtKB-UniRule"/>
</dbReference>
<comment type="similarity">
    <text evidence="8">Belongs to the KAE1 / TsaD family.</text>
</comment>
<comment type="caution">
    <text evidence="10">The sequence shown here is derived from an EMBL/GenBank/DDBJ whole genome shotgun (WGS) entry which is preliminary data.</text>
</comment>
<dbReference type="EMBL" id="MHUL01000052">
    <property type="protein sequence ID" value="OHA75668.1"/>
    <property type="molecule type" value="Genomic_DNA"/>
</dbReference>
<evidence type="ECO:0000313" key="11">
    <source>
        <dbReference type="Proteomes" id="UP000178222"/>
    </source>
</evidence>
<comment type="catalytic activity">
    <reaction evidence="7 8">
        <text>L-threonylcarbamoyladenylate + adenosine(37) in tRNA = N(6)-L-threonylcarbamoyladenosine(37) in tRNA + AMP + H(+)</text>
        <dbReference type="Rhea" id="RHEA:37059"/>
        <dbReference type="Rhea" id="RHEA-COMP:10162"/>
        <dbReference type="Rhea" id="RHEA-COMP:10163"/>
        <dbReference type="ChEBI" id="CHEBI:15378"/>
        <dbReference type="ChEBI" id="CHEBI:73682"/>
        <dbReference type="ChEBI" id="CHEBI:74411"/>
        <dbReference type="ChEBI" id="CHEBI:74418"/>
        <dbReference type="ChEBI" id="CHEBI:456215"/>
        <dbReference type="EC" id="2.3.1.234"/>
    </reaction>
</comment>
<dbReference type="AlphaFoldDB" id="A0A1G2RT80"/>
<dbReference type="Proteomes" id="UP000178222">
    <property type="component" value="Unassembled WGS sequence"/>
</dbReference>
<dbReference type="FunFam" id="3.30.420.40:FF:000040">
    <property type="entry name" value="tRNA N6-adenosine threonylcarbamoyltransferase"/>
    <property type="match status" value="1"/>
</dbReference>
<dbReference type="Gene3D" id="3.30.420.40">
    <property type="match status" value="2"/>
</dbReference>
<feature type="binding site" evidence="8">
    <location>
        <begin position="151"/>
        <end position="155"/>
    </location>
    <ligand>
        <name>substrate</name>
    </ligand>
</feature>
<dbReference type="PANTHER" id="PTHR11735:SF6">
    <property type="entry name" value="TRNA N6-ADENOSINE THREONYLCARBAMOYLTRANSFERASE, MITOCHONDRIAL"/>
    <property type="match status" value="1"/>
</dbReference>
<keyword evidence="3 8" id="KW-0819">tRNA processing</keyword>
<dbReference type="GO" id="GO:0061711">
    <property type="term" value="F:tRNA N(6)-L-threonylcarbamoyladenine synthase activity"/>
    <property type="evidence" value="ECO:0007669"/>
    <property type="project" value="UniProtKB-EC"/>
</dbReference>
<feature type="binding site" evidence="8">
    <location>
        <position position="118"/>
    </location>
    <ligand>
        <name>Fe cation</name>
        <dbReference type="ChEBI" id="CHEBI:24875"/>
    </ligand>
</feature>
<dbReference type="GO" id="GO:0005506">
    <property type="term" value="F:iron ion binding"/>
    <property type="evidence" value="ECO:0007669"/>
    <property type="project" value="UniProtKB-UniRule"/>
</dbReference>
<comment type="function">
    <text evidence="8">Required for the formation of a threonylcarbamoyl group on adenosine at position 37 (t(6)A37) in tRNAs that read codons beginning with adenine. Is involved in the transfer of the threonylcarbamoyl moiety of threonylcarbamoyl-AMP (TC-AMP) to the N6 group of A37, together with TsaE and TsaB. TsaD likely plays a direct catalytic role in this reaction.</text>
</comment>
<dbReference type="InterPro" id="IPR000905">
    <property type="entry name" value="Gcp-like_dom"/>
</dbReference>
<organism evidence="10 11">
    <name type="scientific">Candidatus Wildermuthbacteria bacterium RIFCSPLOWO2_02_FULL_47_9c</name>
    <dbReference type="NCBI Taxonomy" id="1802466"/>
    <lineage>
        <taxon>Bacteria</taxon>
        <taxon>Candidatus Wildermuthiibacteriota</taxon>
    </lineage>
</organism>
<evidence type="ECO:0000256" key="2">
    <source>
        <dbReference type="ARBA" id="ARBA00022679"/>
    </source>
</evidence>
<reference evidence="10 11" key="1">
    <citation type="journal article" date="2016" name="Nat. Commun.">
        <title>Thousands of microbial genomes shed light on interconnected biogeochemical processes in an aquifer system.</title>
        <authorList>
            <person name="Anantharaman K."/>
            <person name="Brown C.T."/>
            <person name="Hug L.A."/>
            <person name="Sharon I."/>
            <person name="Castelle C.J."/>
            <person name="Probst A.J."/>
            <person name="Thomas B.C."/>
            <person name="Singh A."/>
            <person name="Wilkins M.J."/>
            <person name="Karaoz U."/>
            <person name="Brodie E.L."/>
            <person name="Williams K.H."/>
            <person name="Hubbard S.S."/>
            <person name="Banfield J.F."/>
        </authorList>
    </citation>
    <scope>NUCLEOTIDE SEQUENCE [LARGE SCALE GENOMIC DNA]</scope>
</reference>
<dbReference type="PRINTS" id="PR00789">
    <property type="entry name" value="OSIALOPTASE"/>
</dbReference>
<evidence type="ECO:0000256" key="4">
    <source>
        <dbReference type="ARBA" id="ARBA00022723"/>
    </source>
</evidence>
<evidence type="ECO:0000313" key="10">
    <source>
        <dbReference type="EMBL" id="OHA75668.1"/>
    </source>
</evidence>